<dbReference type="Proteomes" id="UP000241022">
    <property type="component" value="Unassembled WGS sequence"/>
</dbReference>
<evidence type="ECO:0000256" key="1">
    <source>
        <dbReference type="ARBA" id="ARBA00022603"/>
    </source>
</evidence>
<protein>
    <submittedName>
        <fullName evidence="5">Ribosomal protein L11 methyltransferase-like protein</fullName>
    </submittedName>
    <submittedName>
        <fullName evidence="6">SAM-dependent methyltransferase</fullName>
    </submittedName>
</protein>
<organism evidence="5 7">
    <name type="scientific">Candidatus Nitrosopelagicus brevis</name>
    <dbReference type="NCBI Taxonomy" id="1410606"/>
    <lineage>
        <taxon>Archaea</taxon>
        <taxon>Nitrososphaerota</taxon>
    </lineage>
</organism>
<reference evidence="5 7" key="1">
    <citation type="journal article" date="2015" name="Proc. Natl. Acad. Sci. U.S.A.">
        <title>Genomic and proteomic characterization of "Candidatus Nitrosopelagicus brevis": An ammonia-oxidizing archaeon from the open ocean.</title>
        <authorList>
            <person name="Santoro A.E."/>
            <person name="Dupont C.L."/>
            <person name="Richter R.A."/>
            <person name="Craig M.T."/>
            <person name="Carini P."/>
            <person name="McIlvin M.R."/>
            <person name="Yang Y."/>
            <person name="Orsi W.D."/>
            <person name="Moran D.M."/>
            <person name="Saito M.A."/>
        </authorList>
    </citation>
    <scope>NUCLEOTIDE SEQUENCE [LARGE SCALE GENOMIC DNA]</scope>
    <source>
        <strain evidence="5">CN25</strain>
        <strain evidence="7">V2</strain>
    </source>
</reference>
<dbReference type="GeneID" id="24816130"/>
<dbReference type="KEGG" id="nbv:T478_0231"/>
<dbReference type="AlphaFoldDB" id="A0A0A7V020"/>
<feature type="domain" description="Methyltransferase" evidence="4">
    <location>
        <begin position="45"/>
        <end position="119"/>
    </location>
</feature>
<dbReference type="InterPro" id="IPR041698">
    <property type="entry name" value="Methyltransf_25"/>
</dbReference>
<dbReference type="Proteomes" id="UP000030944">
    <property type="component" value="Chromosome"/>
</dbReference>
<evidence type="ECO:0000313" key="6">
    <source>
        <dbReference type="EMBL" id="PTL87480.1"/>
    </source>
</evidence>
<dbReference type="PANTHER" id="PTHR13610:SF11">
    <property type="entry name" value="METHYLTRANSFERASE DOMAIN-CONTAINING PROTEIN"/>
    <property type="match status" value="1"/>
</dbReference>
<dbReference type="STRING" id="1410606.T478_0231"/>
<dbReference type="InterPro" id="IPR026170">
    <property type="entry name" value="FAM173A/B"/>
</dbReference>
<dbReference type="CDD" id="cd02440">
    <property type="entry name" value="AdoMet_MTases"/>
    <property type="match status" value="1"/>
</dbReference>
<name>A0A0A7V020_9ARCH</name>
<dbReference type="SUPFAM" id="SSF53335">
    <property type="entry name" value="S-adenosyl-L-methionine-dependent methyltransferases"/>
    <property type="match status" value="1"/>
</dbReference>
<dbReference type="EMBL" id="LXWN01000002">
    <property type="protein sequence ID" value="PTL87480.1"/>
    <property type="molecule type" value="Genomic_DNA"/>
</dbReference>
<dbReference type="GO" id="GO:0005840">
    <property type="term" value="C:ribosome"/>
    <property type="evidence" value="ECO:0007669"/>
    <property type="project" value="UniProtKB-KW"/>
</dbReference>
<evidence type="ECO:0000313" key="7">
    <source>
        <dbReference type="Proteomes" id="UP000030944"/>
    </source>
</evidence>
<dbReference type="OrthoDB" id="6027at2157"/>
<dbReference type="Pfam" id="PF13649">
    <property type="entry name" value="Methyltransf_25"/>
    <property type="match status" value="1"/>
</dbReference>
<accession>A0A0A7V020</accession>
<keyword evidence="2 5" id="KW-0808">Transferase</keyword>
<reference evidence="6" key="2">
    <citation type="submission" date="2016-05" db="EMBL/GenBank/DDBJ databases">
        <authorList>
            <person name="Lavstsen T."/>
            <person name="Jespersen J.S."/>
        </authorList>
    </citation>
    <scope>NUCLEOTIDE SEQUENCE [LARGE SCALE GENOMIC DNA]</scope>
    <source>
        <strain evidence="6">U25</strain>
    </source>
</reference>
<dbReference type="InterPro" id="IPR029063">
    <property type="entry name" value="SAM-dependent_MTases_sf"/>
</dbReference>
<evidence type="ECO:0000256" key="3">
    <source>
        <dbReference type="ARBA" id="ARBA00022691"/>
    </source>
</evidence>
<sequence length="253" mass="28867">MKIEEYLSTLPQSILSGEEIQIPPDTIREICKFADLGQNDTFYHLGSGNGTSLKIARQEFNVKNAIGIDNSEKMISLAKKMINEENISNIKVIEQDVRKAEFKDADVILCWFMDAEVLESLVEKFQKLKNGVRIITIWGPLPGCLPEKVDFPYILNKTPFNQTDDLKKQLLAVFETECIGFVTAWEYAERYTKSIGRDNPENDRFLVIIQALTIWINAKNLGVACGEEIPDSIRSYIAILREYFGIEVEHLLK</sequence>
<keyword evidence="5" id="KW-0687">Ribonucleoprotein</keyword>
<dbReference type="RefSeq" id="WP_048104519.1">
    <property type="nucleotide sequence ID" value="NZ_CP007026.1"/>
</dbReference>
<proteinExistence type="predicted"/>
<dbReference type="Gene3D" id="3.40.50.150">
    <property type="entry name" value="Vaccinia Virus protein VP39"/>
    <property type="match status" value="1"/>
</dbReference>
<evidence type="ECO:0000256" key="2">
    <source>
        <dbReference type="ARBA" id="ARBA00022679"/>
    </source>
</evidence>
<reference evidence="6 8" key="3">
    <citation type="submission" date="2018-04" db="EMBL/GenBank/DDBJ databases">
        <title>Transcriptomics of ammonia oxidizing archaea.</title>
        <authorList>
            <person name="Carini P."/>
        </authorList>
    </citation>
    <scope>NUCLEOTIDE SEQUENCE [LARGE SCALE GENOMIC DNA]</scope>
    <source>
        <strain evidence="6 8">U25</strain>
    </source>
</reference>
<keyword evidence="8" id="KW-1185">Reference proteome</keyword>
<keyword evidence="5" id="KW-0689">Ribosomal protein</keyword>
<dbReference type="GO" id="GO:0032259">
    <property type="term" value="P:methylation"/>
    <property type="evidence" value="ECO:0007669"/>
    <property type="project" value="UniProtKB-KW"/>
</dbReference>
<evidence type="ECO:0000313" key="8">
    <source>
        <dbReference type="Proteomes" id="UP000241022"/>
    </source>
</evidence>
<keyword evidence="3" id="KW-0949">S-adenosyl-L-methionine</keyword>
<dbReference type="HOGENOM" id="CLU_1136086_0_0_2"/>
<evidence type="ECO:0000259" key="4">
    <source>
        <dbReference type="Pfam" id="PF13649"/>
    </source>
</evidence>
<keyword evidence="1 5" id="KW-0489">Methyltransferase</keyword>
<evidence type="ECO:0000313" key="5">
    <source>
        <dbReference type="EMBL" id="AJA92203.1"/>
    </source>
</evidence>
<gene>
    <name evidence="6" type="ORF">A7X95_06225</name>
    <name evidence="5" type="ORF">T478_0231</name>
</gene>
<dbReference type="GO" id="GO:0016279">
    <property type="term" value="F:protein-lysine N-methyltransferase activity"/>
    <property type="evidence" value="ECO:0007669"/>
    <property type="project" value="InterPro"/>
</dbReference>
<dbReference type="EMBL" id="CP007026">
    <property type="protein sequence ID" value="AJA92203.1"/>
    <property type="molecule type" value="Genomic_DNA"/>
</dbReference>
<dbReference type="PANTHER" id="PTHR13610">
    <property type="entry name" value="METHYLTRANSFERASE DOMAIN-CONTAINING PROTEIN"/>
    <property type="match status" value="1"/>
</dbReference>